<name>A0A1F6FFP0_9BACT</name>
<gene>
    <name evidence="2" type="ORF">A3G90_01160</name>
</gene>
<dbReference type="Proteomes" id="UP000177325">
    <property type="component" value="Unassembled WGS sequence"/>
</dbReference>
<dbReference type="AlphaFoldDB" id="A0A1F6FFP0"/>
<evidence type="ECO:0000313" key="2">
    <source>
        <dbReference type="EMBL" id="OGG84679.1"/>
    </source>
</evidence>
<sequence>MGAILIGFLIGSAISIYQESHGGSGVIHNIFIGLDYMLLAWVMSMLYSLTSKHRWFHALGVFVFAVMAVTHFYKSAVALF</sequence>
<proteinExistence type="predicted"/>
<comment type="caution">
    <text evidence="2">The sequence shown here is derived from an EMBL/GenBank/DDBJ whole genome shotgun (WGS) entry which is preliminary data.</text>
</comment>
<feature type="transmembrane region" description="Helical" evidence="1">
    <location>
        <begin position="25"/>
        <end position="43"/>
    </location>
</feature>
<feature type="transmembrane region" description="Helical" evidence="1">
    <location>
        <begin position="55"/>
        <end position="73"/>
    </location>
</feature>
<dbReference type="EMBL" id="MFMM01000001">
    <property type="protein sequence ID" value="OGG84679.1"/>
    <property type="molecule type" value="Genomic_DNA"/>
</dbReference>
<evidence type="ECO:0000313" key="3">
    <source>
        <dbReference type="Proteomes" id="UP000177325"/>
    </source>
</evidence>
<accession>A0A1F6FFP0</accession>
<organism evidence="2 3">
    <name type="scientific">Candidatus Kaiserbacteria bacterium RIFCSPLOWO2_12_FULL_45_26</name>
    <dbReference type="NCBI Taxonomy" id="1798525"/>
    <lineage>
        <taxon>Bacteria</taxon>
        <taxon>Candidatus Kaiseribacteriota</taxon>
    </lineage>
</organism>
<protein>
    <submittedName>
        <fullName evidence="2">Uncharacterized protein</fullName>
    </submittedName>
</protein>
<evidence type="ECO:0000256" key="1">
    <source>
        <dbReference type="SAM" id="Phobius"/>
    </source>
</evidence>
<keyword evidence="1" id="KW-0472">Membrane</keyword>
<keyword evidence="1" id="KW-0812">Transmembrane</keyword>
<reference evidence="2 3" key="1">
    <citation type="journal article" date="2016" name="Nat. Commun.">
        <title>Thousands of microbial genomes shed light on interconnected biogeochemical processes in an aquifer system.</title>
        <authorList>
            <person name="Anantharaman K."/>
            <person name="Brown C.T."/>
            <person name="Hug L.A."/>
            <person name="Sharon I."/>
            <person name="Castelle C.J."/>
            <person name="Probst A.J."/>
            <person name="Thomas B.C."/>
            <person name="Singh A."/>
            <person name="Wilkins M.J."/>
            <person name="Karaoz U."/>
            <person name="Brodie E.L."/>
            <person name="Williams K.H."/>
            <person name="Hubbard S.S."/>
            <person name="Banfield J.F."/>
        </authorList>
    </citation>
    <scope>NUCLEOTIDE SEQUENCE [LARGE SCALE GENOMIC DNA]</scope>
</reference>
<dbReference type="STRING" id="1798525.A3G90_01160"/>
<keyword evidence="1" id="KW-1133">Transmembrane helix</keyword>